<protein>
    <recommendedName>
        <fullName evidence="9">C2H2-type domain-containing protein</fullName>
    </recommendedName>
</protein>
<dbReference type="PROSITE" id="PS00028">
    <property type="entry name" value="ZINC_FINGER_C2H2_1"/>
    <property type="match status" value="6"/>
</dbReference>
<evidence type="ECO:0000256" key="7">
    <source>
        <dbReference type="PROSITE-ProRule" id="PRU00042"/>
    </source>
</evidence>
<reference evidence="10" key="1">
    <citation type="submission" date="2020-05" db="UniProtKB">
        <authorList>
            <consortium name="EnsemblMetazoa"/>
        </authorList>
    </citation>
    <scope>IDENTIFICATION</scope>
    <source>
        <strain evidence="10">Jacobina</strain>
    </source>
</reference>
<name>A0A1B0C8U0_LUTLO</name>
<dbReference type="Proteomes" id="UP000092461">
    <property type="component" value="Unassembled WGS sequence"/>
</dbReference>
<dbReference type="Pfam" id="PF00096">
    <property type="entry name" value="zf-C2H2"/>
    <property type="match status" value="4"/>
</dbReference>
<dbReference type="KEGG" id="lll:129796169"/>
<dbReference type="OrthoDB" id="7771121at2759"/>
<evidence type="ECO:0000256" key="3">
    <source>
        <dbReference type="ARBA" id="ARBA00022737"/>
    </source>
</evidence>
<evidence type="ECO:0000313" key="10">
    <source>
        <dbReference type="EnsemblMetazoa" id="LLOJ000362-PA"/>
    </source>
</evidence>
<dbReference type="RefSeq" id="XP_055693919.1">
    <property type="nucleotide sequence ID" value="XM_055837944.1"/>
</dbReference>
<feature type="domain" description="C2H2-type" evidence="9">
    <location>
        <begin position="195"/>
        <end position="222"/>
    </location>
</feature>
<sequence length="370" mass="41036">MYHGKECGYCAEKDAEIAKLKAELAQTTLELNHFRSFLGQQVTFSHGKNDAIIEFIDVPVQNAEPEPVPVKSRSMSPALGNVGAPREVTPMPEEMNYAPKPGEIAFGHVDGLDVAQAEILEIMCGICRDIFSDPESFNAHFVNHTTTEAPPSTDGDIIRASLSDFSCPNCQQRFDLASSLKEHMQMCKVSPAPRAECLICGDTFGDRLSFKEHLQKHPGIKIYECELCSKAFGDTASYNRHIVELHADRASTICDICGKNVSLQAFAAHRKQHTSNDEWKCKVCPKIFPSVHEYNQHMKVSHMNGDKSPTGTPAECPVCKKQFSGQSQLTKHMQIHSNDKKFQCDLCGKNFALNGYLKKHLKKVHGAVTA</sequence>
<dbReference type="GO" id="GO:0005634">
    <property type="term" value="C:nucleus"/>
    <property type="evidence" value="ECO:0007669"/>
    <property type="project" value="UniProtKB-SubCell"/>
</dbReference>
<keyword evidence="5" id="KW-0862">Zinc</keyword>
<dbReference type="InterPro" id="IPR013087">
    <property type="entry name" value="Znf_C2H2_type"/>
</dbReference>
<dbReference type="SMART" id="SM00355">
    <property type="entry name" value="ZnF_C2H2"/>
    <property type="match status" value="8"/>
</dbReference>
<evidence type="ECO:0000256" key="4">
    <source>
        <dbReference type="ARBA" id="ARBA00022771"/>
    </source>
</evidence>
<evidence type="ECO:0000256" key="6">
    <source>
        <dbReference type="ARBA" id="ARBA00023242"/>
    </source>
</evidence>
<dbReference type="VEuPathDB" id="VectorBase:LLONM1_011079"/>
<feature type="region of interest" description="Disordered" evidence="8">
    <location>
        <begin position="67"/>
        <end position="92"/>
    </location>
</feature>
<keyword evidence="6" id="KW-0539">Nucleus</keyword>
<dbReference type="FunFam" id="3.30.160.60:FF:000446">
    <property type="entry name" value="Zinc finger protein"/>
    <property type="match status" value="1"/>
</dbReference>
<dbReference type="SUPFAM" id="SSF57667">
    <property type="entry name" value="beta-beta-alpha zinc fingers"/>
    <property type="match status" value="3"/>
</dbReference>
<dbReference type="VEuPathDB" id="VectorBase:LLOJ000362"/>
<proteinExistence type="predicted"/>
<evidence type="ECO:0000256" key="8">
    <source>
        <dbReference type="SAM" id="MobiDB-lite"/>
    </source>
</evidence>
<keyword evidence="3" id="KW-0677">Repeat</keyword>
<feature type="domain" description="C2H2-type" evidence="9">
    <location>
        <begin position="342"/>
        <end position="365"/>
    </location>
</feature>
<dbReference type="InterPro" id="IPR036236">
    <property type="entry name" value="Znf_C2H2_sf"/>
</dbReference>
<evidence type="ECO:0000313" key="11">
    <source>
        <dbReference type="Proteomes" id="UP000092461"/>
    </source>
</evidence>
<dbReference type="EMBL" id="AJWK01001404">
    <property type="status" value="NOT_ANNOTATED_CDS"/>
    <property type="molecule type" value="Genomic_DNA"/>
</dbReference>
<feature type="domain" description="C2H2-type" evidence="9">
    <location>
        <begin position="223"/>
        <end position="251"/>
    </location>
</feature>
<feature type="domain" description="C2H2-type" evidence="9">
    <location>
        <begin position="314"/>
        <end position="341"/>
    </location>
</feature>
<evidence type="ECO:0000256" key="5">
    <source>
        <dbReference type="ARBA" id="ARBA00022833"/>
    </source>
</evidence>
<keyword evidence="4 7" id="KW-0863">Zinc-finger</keyword>
<evidence type="ECO:0000259" key="9">
    <source>
        <dbReference type="PROSITE" id="PS50157"/>
    </source>
</evidence>
<dbReference type="GO" id="GO:0000981">
    <property type="term" value="F:DNA-binding transcription factor activity, RNA polymerase II-specific"/>
    <property type="evidence" value="ECO:0007669"/>
    <property type="project" value="TreeGrafter"/>
</dbReference>
<comment type="subcellular location">
    <subcellularLocation>
        <location evidence="1">Nucleus</location>
    </subcellularLocation>
</comment>
<evidence type="ECO:0000256" key="2">
    <source>
        <dbReference type="ARBA" id="ARBA00022723"/>
    </source>
</evidence>
<dbReference type="GeneID" id="129796169"/>
<feature type="domain" description="C2H2-type" evidence="9">
    <location>
        <begin position="165"/>
        <end position="193"/>
    </location>
</feature>
<evidence type="ECO:0000256" key="1">
    <source>
        <dbReference type="ARBA" id="ARBA00004123"/>
    </source>
</evidence>
<dbReference type="EnsemblMetazoa" id="LLOJ000362-RA">
    <property type="protein sequence ID" value="LLOJ000362-PA"/>
    <property type="gene ID" value="LLOJ000362"/>
</dbReference>
<dbReference type="PANTHER" id="PTHR24394">
    <property type="entry name" value="ZINC FINGER PROTEIN"/>
    <property type="match status" value="1"/>
</dbReference>
<organism evidence="10 11">
    <name type="scientific">Lutzomyia longipalpis</name>
    <name type="common">Sand fly</name>
    <dbReference type="NCBI Taxonomy" id="7200"/>
    <lineage>
        <taxon>Eukaryota</taxon>
        <taxon>Metazoa</taxon>
        <taxon>Ecdysozoa</taxon>
        <taxon>Arthropoda</taxon>
        <taxon>Hexapoda</taxon>
        <taxon>Insecta</taxon>
        <taxon>Pterygota</taxon>
        <taxon>Neoptera</taxon>
        <taxon>Endopterygota</taxon>
        <taxon>Diptera</taxon>
        <taxon>Nematocera</taxon>
        <taxon>Psychodoidea</taxon>
        <taxon>Psychodidae</taxon>
        <taxon>Lutzomyia</taxon>
        <taxon>Lutzomyia</taxon>
    </lineage>
</organism>
<feature type="domain" description="C2H2-type" evidence="9">
    <location>
        <begin position="279"/>
        <end position="307"/>
    </location>
</feature>
<dbReference type="Gene3D" id="3.30.160.60">
    <property type="entry name" value="Classic Zinc Finger"/>
    <property type="match status" value="5"/>
</dbReference>
<keyword evidence="11" id="KW-1185">Reference proteome</keyword>
<dbReference type="PANTHER" id="PTHR24394:SF29">
    <property type="entry name" value="MYONEURIN"/>
    <property type="match status" value="1"/>
</dbReference>
<accession>A0A1B0C8U0</accession>
<dbReference type="AlphaFoldDB" id="A0A1B0C8U0"/>
<dbReference type="GO" id="GO:0008270">
    <property type="term" value="F:zinc ion binding"/>
    <property type="evidence" value="ECO:0007669"/>
    <property type="project" value="UniProtKB-KW"/>
</dbReference>
<keyword evidence="2" id="KW-0479">Metal-binding</keyword>
<dbReference type="PROSITE" id="PS50157">
    <property type="entry name" value="ZINC_FINGER_C2H2_2"/>
    <property type="match status" value="6"/>
</dbReference>